<feature type="region of interest" description="Disordered" evidence="1">
    <location>
        <begin position="1"/>
        <end position="20"/>
    </location>
</feature>
<gene>
    <name evidence="2" type="ORF">PAXRUDRAFT_139385</name>
</gene>
<protein>
    <submittedName>
        <fullName evidence="2">Uncharacterized protein</fullName>
    </submittedName>
</protein>
<dbReference type="Proteomes" id="UP000054538">
    <property type="component" value="Unassembled WGS sequence"/>
</dbReference>
<evidence type="ECO:0000313" key="2">
    <source>
        <dbReference type="EMBL" id="KIK96020.1"/>
    </source>
</evidence>
<sequence length="115" mass="13254">IARIHRSNQQCQQADQNLDHQQTVNEDVARKAQCHSRKQPEPAPETPETLEHPQNPFRISSLQLLNLNSNHVYETVPIPEGVTLITSKPIFHIKCNHTKNVKHYQVCIITWGFTQ</sequence>
<feature type="compositionally biased region" description="Polar residues" evidence="1">
    <location>
        <begin position="7"/>
        <end position="20"/>
    </location>
</feature>
<proteinExistence type="predicted"/>
<dbReference type="EMBL" id="KN825008">
    <property type="protein sequence ID" value="KIK96020.1"/>
    <property type="molecule type" value="Genomic_DNA"/>
</dbReference>
<feature type="non-terminal residue" evidence="2">
    <location>
        <position position="1"/>
    </location>
</feature>
<feature type="region of interest" description="Disordered" evidence="1">
    <location>
        <begin position="26"/>
        <end position="54"/>
    </location>
</feature>
<accession>A0A0D0E9S7</accession>
<evidence type="ECO:0000313" key="3">
    <source>
        <dbReference type="Proteomes" id="UP000054538"/>
    </source>
</evidence>
<reference evidence="3" key="2">
    <citation type="submission" date="2015-01" db="EMBL/GenBank/DDBJ databases">
        <title>Evolutionary Origins and Diversification of the Mycorrhizal Mutualists.</title>
        <authorList>
            <consortium name="DOE Joint Genome Institute"/>
            <consortium name="Mycorrhizal Genomics Consortium"/>
            <person name="Kohler A."/>
            <person name="Kuo A."/>
            <person name="Nagy L.G."/>
            <person name="Floudas D."/>
            <person name="Copeland A."/>
            <person name="Barry K.W."/>
            <person name="Cichocki N."/>
            <person name="Veneault-Fourrey C."/>
            <person name="LaButti K."/>
            <person name="Lindquist E.A."/>
            <person name="Lipzen A."/>
            <person name="Lundell T."/>
            <person name="Morin E."/>
            <person name="Murat C."/>
            <person name="Riley R."/>
            <person name="Ohm R."/>
            <person name="Sun H."/>
            <person name="Tunlid A."/>
            <person name="Henrissat B."/>
            <person name="Grigoriev I.V."/>
            <person name="Hibbett D.S."/>
            <person name="Martin F."/>
        </authorList>
    </citation>
    <scope>NUCLEOTIDE SEQUENCE [LARGE SCALE GENOMIC DNA]</scope>
    <source>
        <strain evidence="3">Ve08.2h10</strain>
    </source>
</reference>
<organism evidence="2 3">
    <name type="scientific">Paxillus rubicundulus Ve08.2h10</name>
    <dbReference type="NCBI Taxonomy" id="930991"/>
    <lineage>
        <taxon>Eukaryota</taxon>
        <taxon>Fungi</taxon>
        <taxon>Dikarya</taxon>
        <taxon>Basidiomycota</taxon>
        <taxon>Agaricomycotina</taxon>
        <taxon>Agaricomycetes</taxon>
        <taxon>Agaricomycetidae</taxon>
        <taxon>Boletales</taxon>
        <taxon>Paxilineae</taxon>
        <taxon>Paxillaceae</taxon>
        <taxon>Paxillus</taxon>
    </lineage>
</organism>
<keyword evidence="3" id="KW-1185">Reference proteome</keyword>
<dbReference type="HOGENOM" id="CLU_2139442_0_0_1"/>
<name>A0A0D0E9S7_9AGAM</name>
<dbReference type="AlphaFoldDB" id="A0A0D0E9S7"/>
<reference evidence="2 3" key="1">
    <citation type="submission" date="2014-04" db="EMBL/GenBank/DDBJ databases">
        <authorList>
            <consortium name="DOE Joint Genome Institute"/>
            <person name="Kuo A."/>
            <person name="Kohler A."/>
            <person name="Jargeat P."/>
            <person name="Nagy L.G."/>
            <person name="Floudas D."/>
            <person name="Copeland A."/>
            <person name="Barry K.W."/>
            <person name="Cichocki N."/>
            <person name="Veneault-Fourrey C."/>
            <person name="LaButti K."/>
            <person name="Lindquist E.A."/>
            <person name="Lipzen A."/>
            <person name="Lundell T."/>
            <person name="Morin E."/>
            <person name="Murat C."/>
            <person name="Sun H."/>
            <person name="Tunlid A."/>
            <person name="Henrissat B."/>
            <person name="Grigoriev I.V."/>
            <person name="Hibbett D.S."/>
            <person name="Martin F."/>
            <person name="Nordberg H.P."/>
            <person name="Cantor M.N."/>
            <person name="Hua S.X."/>
        </authorList>
    </citation>
    <scope>NUCLEOTIDE SEQUENCE [LARGE SCALE GENOMIC DNA]</scope>
    <source>
        <strain evidence="2 3">Ve08.2h10</strain>
    </source>
</reference>
<dbReference type="InParanoid" id="A0A0D0E9S7"/>
<evidence type="ECO:0000256" key="1">
    <source>
        <dbReference type="SAM" id="MobiDB-lite"/>
    </source>
</evidence>